<dbReference type="AlphaFoldDB" id="A0AAD7J6R1"/>
<dbReference type="PIRSF" id="PIRSF016184">
    <property type="entry name" value="PhzC_PhzF"/>
    <property type="match status" value="1"/>
</dbReference>
<dbReference type="Proteomes" id="UP001215598">
    <property type="component" value="Unassembled WGS sequence"/>
</dbReference>
<dbReference type="Gene3D" id="3.10.310.10">
    <property type="entry name" value="Diaminopimelate Epimerase, Chain A, domain 1"/>
    <property type="match status" value="2"/>
</dbReference>
<keyword evidence="2" id="KW-0413">Isomerase</keyword>
<name>A0AAD7J6R1_9AGAR</name>
<reference evidence="3" key="1">
    <citation type="submission" date="2023-03" db="EMBL/GenBank/DDBJ databases">
        <title>Massive genome expansion in bonnet fungi (Mycena s.s.) driven by repeated elements and novel gene families across ecological guilds.</title>
        <authorList>
            <consortium name="Lawrence Berkeley National Laboratory"/>
            <person name="Harder C.B."/>
            <person name="Miyauchi S."/>
            <person name="Viragh M."/>
            <person name="Kuo A."/>
            <person name="Thoen E."/>
            <person name="Andreopoulos B."/>
            <person name="Lu D."/>
            <person name="Skrede I."/>
            <person name="Drula E."/>
            <person name="Henrissat B."/>
            <person name="Morin E."/>
            <person name="Kohler A."/>
            <person name="Barry K."/>
            <person name="LaButti K."/>
            <person name="Morin E."/>
            <person name="Salamov A."/>
            <person name="Lipzen A."/>
            <person name="Mereny Z."/>
            <person name="Hegedus B."/>
            <person name="Baldrian P."/>
            <person name="Stursova M."/>
            <person name="Weitz H."/>
            <person name="Taylor A."/>
            <person name="Grigoriev I.V."/>
            <person name="Nagy L.G."/>
            <person name="Martin F."/>
            <person name="Kauserud H."/>
        </authorList>
    </citation>
    <scope>NUCLEOTIDE SEQUENCE</scope>
    <source>
        <strain evidence="3">CBHHK182m</strain>
    </source>
</reference>
<evidence type="ECO:0000256" key="2">
    <source>
        <dbReference type="ARBA" id="ARBA00023235"/>
    </source>
</evidence>
<proteinExistence type="inferred from homology"/>
<comment type="similarity">
    <text evidence="1">Belongs to the PhzF family.</text>
</comment>
<evidence type="ECO:0000313" key="4">
    <source>
        <dbReference type="Proteomes" id="UP001215598"/>
    </source>
</evidence>
<dbReference type="EMBL" id="JARKIB010000044">
    <property type="protein sequence ID" value="KAJ7757536.1"/>
    <property type="molecule type" value="Genomic_DNA"/>
</dbReference>
<dbReference type="PANTHER" id="PTHR13774:SF17">
    <property type="entry name" value="PHENAZINE BIOSYNTHESIS-LIKE DOMAIN-CONTAINING PROTEIN"/>
    <property type="match status" value="1"/>
</dbReference>
<keyword evidence="4" id="KW-1185">Reference proteome</keyword>
<dbReference type="SUPFAM" id="SSF54506">
    <property type="entry name" value="Diaminopimelate epimerase-like"/>
    <property type="match status" value="1"/>
</dbReference>
<sequence length="292" mass="31094">MSRPFPFYLVAAFSSGPFQGNPAAVVFIDEDLGTDTLMKIATNFNQPITSVIGSSIPSTDEKVAAWNIRWFSANSHEVPLCGHGTVAAARAIFESGLVADSVEVVEFHTQTAGVMKARKVGNDGIEIRLPSTTLTEVSADERPKITAALVNAFGRDVAVKYVGVGGKGFESFLMVELDEQENLGECDVNVPAFLDTGYIINVITTAASSSSGEELFPRVLPPPFSEDSVCGSAHCLLAPYWSKKSGLASDQPFSARQVSPRGGDLGLFWDQTGDVVALTAATFVFSKGVIYL</sequence>
<protein>
    <recommendedName>
        <fullName evidence="5">Diaminopimelate epimerase-like protein</fullName>
    </recommendedName>
</protein>
<comment type="caution">
    <text evidence="3">The sequence shown here is derived from an EMBL/GenBank/DDBJ whole genome shotgun (WGS) entry which is preliminary data.</text>
</comment>
<dbReference type="InterPro" id="IPR003719">
    <property type="entry name" value="Phenazine_PhzF-like"/>
</dbReference>
<dbReference type="GO" id="GO:0005737">
    <property type="term" value="C:cytoplasm"/>
    <property type="evidence" value="ECO:0007669"/>
    <property type="project" value="TreeGrafter"/>
</dbReference>
<organism evidence="3 4">
    <name type="scientific">Mycena metata</name>
    <dbReference type="NCBI Taxonomy" id="1033252"/>
    <lineage>
        <taxon>Eukaryota</taxon>
        <taxon>Fungi</taxon>
        <taxon>Dikarya</taxon>
        <taxon>Basidiomycota</taxon>
        <taxon>Agaricomycotina</taxon>
        <taxon>Agaricomycetes</taxon>
        <taxon>Agaricomycetidae</taxon>
        <taxon>Agaricales</taxon>
        <taxon>Marasmiineae</taxon>
        <taxon>Mycenaceae</taxon>
        <taxon>Mycena</taxon>
    </lineage>
</organism>
<evidence type="ECO:0008006" key="5">
    <source>
        <dbReference type="Google" id="ProtNLM"/>
    </source>
</evidence>
<evidence type="ECO:0000313" key="3">
    <source>
        <dbReference type="EMBL" id="KAJ7757536.1"/>
    </source>
</evidence>
<dbReference type="PANTHER" id="PTHR13774">
    <property type="entry name" value="PHENAZINE BIOSYNTHESIS PROTEIN"/>
    <property type="match status" value="1"/>
</dbReference>
<accession>A0AAD7J6R1</accession>
<dbReference type="GO" id="GO:0016853">
    <property type="term" value="F:isomerase activity"/>
    <property type="evidence" value="ECO:0007669"/>
    <property type="project" value="UniProtKB-KW"/>
</dbReference>
<evidence type="ECO:0000256" key="1">
    <source>
        <dbReference type="ARBA" id="ARBA00008270"/>
    </source>
</evidence>
<dbReference type="Pfam" id="PF02567">
    <property type="entry name" value="PhzC-PhzF"/>
    <property type="match status" value="1"/>
</dbReference>
<gene>
    <name evidence="3" type="ORF">B0H16DRAFT_1662420</name>
</gene>